<gene>
    <name evidence="1" type="ORF">GN244_ATG15439</name>
    <name evidence="2" type="ORF">GN958_ATG12461</name>
</gene>
<evidence type="ECO:0000313" key="3">
    <source>
        <dbReference type="Proteomes" id="UP000602510"/>
    </source>
</evidence>
<name>A0A833SMA3_PHYIN</name>
<reference evidence="1" key="1">
    <citation type="submission" date="2020-04" db="EMBL/GenBank/DDBJ databases">
        <title>Hybrid Assembly of Korean Phytophthora infestans isolates.</title>
        <authorList>
            <person name="Prokchorchik M."/>
            <person name="Lee Y."/>
            <person name="Seo J."/>
            <person name="Cho J.-H."/>
            <person name="Park Y.-E."/>
            <person name="Jang D.-C."/>
            <person name="Im J.-S."/>
            <person name="Choi J.-G."/>
            <person name="Park H.-J."/>
            <person name="Lee G.-B."/>
            <person name="Lee Y.-G."/>
            <person name="Hong S.-Y."/>
            <person name="Cho K."/>
            <person name="Sohn K.H."/>
        </authorList>
    </citation>
    <scope>NUCLEOTIDE SEQUENCE</scope>
    <source>
        <strain evidence="1">KR_1_A1</strain>
        <strain evidence="2">KR_2_A2</strain>
    </source>
</reference>
<sequence>MTPATFTKQLPRVKLEYFRKLLGAVCLEDEMSTSEEKHEASEALAGSVAEGVCMVIRLAKTLRSSKCAEQCSYMSVLTKVVRLFTSMNFATLSVVIKFVMQTWVSSASI</sequence>
<dbReference type="Proteomes" id="UP000602510">
    <property type="component" value="Unassembled WGS sequence"/>
</dbReference>
<evidence type="ECO:0000313" key="1">
    <source>
        <dbReference type="EMBL" id="KAF4032713.1"/>
    </source>
</evidence>
<comment type="caution">
    <text evidence="1">The sequence shown here is derived from an EMBL/GenBank/DDBJ whole genome shotgun (WGS) entry which is preliminary data.</text>
</comment>
<protein>
    <submittedName>
        <fullName evidence="1">Uncharacterized protein</fullName>
    </submittedName>
</protein>
<dbReference type="AlphaFoldDB" id="A0A833SMA3"/>
<organism evidence="1 3">
    <name type="scientific">Phytophthora infestans</name>
    <name type="common">Potato late blight agent</name>
    <name type="synonym">Botrytis infestans</name>
    <dbReference type="NCBI Taxonomy" id="4787"/>
    <lineage>
        <taxon>Eukaryota</taxon>
        <taxon>Sar</taxon>
        <taxon>Stramenopiles</taxon>
        <taxon>Oomycota</taxon>
        <taxon>Peronosporomycetes</taxon>
        <taxon>Peronosporales</taxon>
        <taxon>Peronosporaceae</taxon>
        <taxon>Phytophthora</taxon>
    </lineage>
</organism>
<dbReference type="Proteomes" id="UP000704712">
    <property type="component" value="Unassembled WGS sequence"/>
</dbReference>
<accession>A0A833SMA3</accession>
<keyword evidence="3" id="KW-1185">Reference proteome</keyword>
<evidence type="ECO:0000313" key="2">
    <source>
        <dbReference type="EMBL" id="KAF4138307.1"/>
    </source>
</evidence>
<dbReference type="EMBL" id="JAACNO010001686">
    <property type="protein sequence ID" value="KAF4138307.1"/>
    <property type="molecule type" value="Genomic_DNA"/>
</dbReference>
<dbReference type="EMBL" id="WSZM01000471">
    <property type="protein sequence ID" value="KAF4032713.1"/>
    <property type="molecule type" value="Genomic_DNA"/>
</dbReference>
<proteinExistence type="predicted"/>